<organism evidence="1 2">
    <name type="scientific">Tanacetum coccineum</name>
    <dbReference type="NCBI Taxonomy" id="301880"/>
    <lineage>
        <taxon>Eukaryota</taxon>
        <taxon>Viridiplantae</taxon>
        <taxon>Streptophyta</taxon>
        <taxon>Embryophyta</taxon>
        <taxon>Tracheophyta</taxon>
        <taxon>Spermatophyta</taxon>
        <taxon>Magnoliopsida</taxon>
        <taxon>eudicotyledons</taxon>
        <taxon>Gunneridae</taxon>
        <taxon>Pentapetalae</taxon>
        <taxon>asterids</taxon>
        <taxon>campanulids</taxon>
        <taxon>Asterales</taxon>
        <taxon>Asteraceae</taxon>
        <taxon>Asteroideae</taxon>
        <taxon>Anthemideae</taxon>
        <taxon>Anthemidinae</taxon>
        <taxon>Tanacetum</taxon>
    </lineage>
</organism>
<keyword evidence="2" id="KW-1185">Reference proteome</keyword>
<reference evidence="1" key="2">
    <citation type="submission" date="2022-01" db="EMBL/GenBank/DDBJ databases">
        <authorList>
            <person name="Yamashiro T."/>
            <person name="Shiraishi A."/>
            <person name="Satake H."/>
            <person name="Nakayama K."/>
        </authorList>
    </citation>
    <scope>NUCLEOTIDE SEQUENCE</scope>
</reference>
<sequence>MGTRIVATVHLPLFPPSDGSFYCAFSYLFSFVHPVSSSCVYFSSDRAPLVTDASVCPLSIPWFDGTSVVKDPLPIDEVVDLPCTELLNENRTLISKYPETFLCLVGLSRSFVEMDVHPTLLRDDDEGSRWMSLDEVSWPIMCCHVAEMMRGKFMNKVGFYSRAGKGICEVGLWEDLAGNSVGRNAEIVDLNTWLEKSEAEVDEVIELRKRVSDLEATVAVKVGELANLRTKNVGLVEKDAAEPCFVERASELDARIADVRRDMDNDLYPNMLTAIAGRRWVIGHGLRLAGIQQGLEAGVVHGKASRSLAQLEAYDPEVEGKYVAAVSEFENISFPLLDELESLKDSPFASIMSALVLKDDQGNVDGTLEFACFQPSLDQVVVPVYSDSGSVDHEMLLSEAIPSVLSDDGGPVVQPPIVQAHDDLFNASVLDGASA</sequence>
<proteinExistence type="predicted"/>
<dbReference type="EMBL" id="BQNB010021123">
    <property type="protein sequence ID" value="GJU03134.1"/>
    <property type="molecule type" value="Genomic_DNA"/>
</dbReference>
<reference evidence="1" key="1">
    <citation type="journal article" date="2022" name="Int. J. Mol. Sci.">
        <title>Draft Genome of Tanacetum Coccineum: Genomic Comparison of Closely Related Tanacetum-Family Plants.</title>
        <authorList>
            <person name="Yamashiro T."/>
            <person name="Shiraishi A."/>
            <person name="Nakayama K."/>
            <person name="Satake H."/>
        </authorList>
    </citation>
    <scope>NUCLEOTIDE SEQUENCE</scope>
</reference>
<gene>
    <name evidence="1" type="ORF">Tco_1113472</name>
</gene>
<accession>A0ABQ5IW02</accession>
<dbReference type="Proteomes" id="UP001151760">
    <property type="component" value="Unassembled WGS sequence"/>
</dbReference>
<evidence type="ECO:0000313" key="1">
    <source>
        <dbReference type="EMBL" id="GJU03134.1"/>
    </source>
</evidence>
<evidence type="ECO:0000313" key="2">
    <source>
        <dbReference type="Proteomes" id="UP001151760"/>
    </source>
</evidence>
<protein>
    <recommendedName>
        <fullName evidence="3">Transposase (Putative), gypsy type</fullName>
    </recommendedName>
</protein>
<name>A0ABQ5IW02_9ASTR</name>
<comment type="caution">
    <text evidence="1">The sequence shown here is derived from an EMBL/GenBank/DDBJ whole genome shotgun (WGS) entry which is preliminary data.</text>
</comment>
<evidence type="ECO:0008006" key="3">
    <source>
        <dbReference type="Google" id="ProtNLM"/>
    </source>
</evidence>